<gene>
    <name evidence="1" type="ORF">ABZV61_31740</name>
</gene>
<accession>A0ABV2UHC7</accession>
<dbReference type="Proteomes" id="UP001550044">
    <property type="component" value="Unassembled WGS sequence"/>
</dbReference>
<organism evidence="1 2">
    <name type="scientific">Streptomyces sp. 900116325</name>
    <dbReference type="NCBI Taxonomy" id="3154295"/>
    <lineage>
        <taxon>Bacteria</taxon>
        <taxon>Bacillati</taxon>
        <taxon>Actinomycetota</taxon>
        <taxon>Actinomycetes</taxon>
        <taxon>Kitasatosporales</taxon>
        <taxon>Streptomycetaceae</taxon>
        <taxon>Streptomyces</taxon>
    </lineage>
</organism>
<dbReference type="InterPro" id="IPR020904">
    <property type="entry name" value="Sc_DH/Rdtase_CS"/>
</dbReference>
<name>A0ABV2UHC7_9ACTN</name>
<sequence length="40" mass="4391">MINISSPVTRKAIPSQVVYAMSKGAIEQLSLHFAQHLAPR</sequence>
<dbReference type="SUPFAM" id="SSF51735">
    <property type="entry name" value="NAD(P)-binding Rossmann-fold domains"/>
    <property type="match status" value="1"/>
</dbReference>
<evidence type="ECO:0000313" key="1">
    <source>
        <dbReference type="EMBL" id="MET8437252.1"/>
    </source>
</evidence>
<evidence type="ECO:0000313" key="2">
    <source>
        <dbReference type="Proteomes" id="UP001550044"/>
    </source>
</evidence>
<keyword evidence="2" id="KW-1185">Reference proteome</keyword>
<dbReference type="Gene3D" id="3.40.50.720">
    <property type="entry name" value="NAD(P)-binding Rossmann-like Domain"/>
    <property type="match status" value="1"/>
</dbReference>
<dbReference type="EMBL" id="JBEXIP010000035">
    <property type="protein sequence ID" value="MET8437252.1"/>
    <property type="molecule type" value="Genomic_DNA"/>
</dbReference>
<dbReference type="RefSeq" id="WP_356711955.1">
    <property type="nucleotide sequence ID" value="NZ_JBEXIP010000035.1"/>
</dbReference>
<dbReference type="PROSITE" id="PS00061">
    <property type="entry name" value="ADH_SHORT"/>
    <property type="match status" value="1"/>
</dbReference>
<protein>
    <submittedName>
        <fullName evidence="1">Uncharacterized protein</fullName>
    </submittedName>
</protein>
<proteinExistence type="predicted"/>
<reference evidence="1 2" key="1">
    <citation type="submission" date="2024-06" db="EMBL/GenBank/DDBJ databases">
        <title>The Natural Products Discovery Center: Release of the First 8490 Sequenced Strains for Exploring Actinobacteria Biosynthetic Diversity.</title>
        <authorList>
            <person name="Kalkreuter E."/>
            <person name="Kautsar S.A."/>
            <person name="Yang D."/>
            <person name="Bader C.D."/>
            <person name="Teijaro C.N."/>
            <person name="Fluegel L."/>
            <person name="Davis C.M."/>
            <person name="Simpson J.R."/>
            <person name="Lauterbach L."/>
            <person name="Steele A.D."/>
            <person name="Gui C."/>
            <person name="Meng S."/>
            <person name="Li G."/>
            <person name="Viehrig K."/>
            <person name="Ye F."/>
            <person name="Su P."/>
            <person name="Kiefer A.F."/>
            <person name="Nichols A."/>
            <person name="Cepeda A.J."/>
            <person name="Yan W."/>
            <person name="Fan B."/>
            <person name="Jiang Y."/>
            <person name="Adhikari A."/>
            <person name="Zheng C.-J."/>
            <person name="Schuster L."/>
            <person name="Cowan T.M."/>
            <person name="Smanski M.J."/>
            <person name="Chevrette M.G."/>
            <person name="De Carvalho L.P.S."/>
            <person name="Shen B."/>
        </authorList>
    </citation>
    <scope>NUCLEOTIDE SEQUENCE [LARGE SCALE GENOMIC DNA]</scope>
    <source>
        <strain evidence="1 2">NPDC005137</strain>
    </source>
</reference>
<comment type="caution">
    <text evidence="1">The sequence shown here is derived from an EMBL/GenBank/DDBJ whole genome shotgun (WGS) entry which is preliminary data.</text>
</comment>
<dbReference type="InterPro" id="IPR036291">
    <property type="entry name" value="NAD(P)-bd_dom_sf"/>
</dbReference>